<evidence type="ECO:0008006" key="3">
    <source>
        <dbReference type="Google" id="ProtNLM"/>
    </source>
</evidence>
<gene>
    <name evidence="1" type="ORF">SAMN02746066_04209</name>
</gene>
<name>A0A1M7N4J5_9FIRM</name>
<proteinExistence type="predicted"/>
<evidence type="ECO:0000313" key="2">
    <source>
        <dbReference type="Proteomes" id="UP000184038"/>
    </source>
</evidence>
<dbReference type="STRING" id="1120996.SAMN02746066_04209"/>
<dbReference type="PROSITE" id="PS51257">
    <property type="entry name" value="PROKAR_LIPOPROTEIN"/>
    <property type="match status" value="1"/>
</dbReference>
<dbReference type="RefSeq" id="WP_073291075.1">
    <property type="nucleotide sequence ID" value="NZ_FRCP01000025.1"/>
</dbReference>
<keyword evidence="2" id="KW-1185">Reference proteome</keyword>
<sequence length="177" mass="19226">MKNRTILLTLIVYAIVVFTGCTSGKDEGDYNAPAIDTPGNKKLSDSETIEKYIATIGKPDNAITNILGDGKSTMADGTNSVQLRRYNTNLFGESLSMITSLQDGNVTDMSITPETGTYGEWFNRITGSLGNPDETIEAYKNQNQEVRASAWNLDDGSLTLQSACGTVLLRMNGRVKK</sequence>
<dbReference type="Proteomes" id="UP000184038">
    <property type="component" value="Unassembled WGS sequence"/>
</dbReference>
<accession>A0A1M7N4J5</accession>
<protein>
    <recommendedName>
        <fullName evidence="3">Lipoprotein</fullName>
    </recommendedName>
</protein>
<dbReference type="AlphaFoldDB" id="A0A1M7N4J5"/>
<dbReference type="EMBL" id="FRCP01000025">
    <property type="protein sequence ID" value="SHM98485.1"/>
    <property type="molecule type" value="Genomic_DNA"/>
</dbReference>
<evidence type="ECO:0000313" key="1">
    <source>
        <dbReference type="EMBL" id="SHM98485.1"/>
    </source>
</evidence>
<organism evidence="1 2">
    <name type="scientific">Anaerosporobacter mobilis DSM 15930</name>
    <dbReference type="NCBI Taxonomy" id="1120996"/>
    <lineage>
        <taxon>Bacteria</taxon>
        <taxon>Bacillati</taxon>
        <taxon>Bacillota</taxon>
        <taxon>Clostridia</taxon>
        <taxon>Lachnospirales</taxon>
        <taxon>Lachnospiraceae</taxon>
        <taxon>Anaerosporobacter</taxon>
    </lineage>
</organism>
<reference evidence="1 2" key="1">
    <citation type="submission" date="2016-11" db="EMBL/GenBank/DDBJ databases">
        <authorList>
            <person name="Jaros S."/>
            <person name="Januszkiewicz K."/>
            <person name="Wedrychowicz H."/>
        </authorList>
    </citation>
    <scope>NUCLEOTIDE SEQUENCE [LARGE SCALE GENOMIC DNA]</scope>
    <source>
        <strain evidence="1 2">DSM 15930</strain>
    </source>
</reference>